<evidence type="ECO:0000256" key="5">
    <source>
        <dbReference type="ARBA" id="ARBA00023251"/>
    </source>
</evidence>
<dbReference type="InterPro" id="IPR045155">
    <property type="entry name" value="Beta-lactam_cat"/>
</dbReference>
<dbReference type="SUPFAM" id="SSF56601">
    <property type="entry name" value="beta-lactamase/transpeptidase-like"/>
    <property type="match status" value="1"/>
</dbReference>
<dbReference type="Pfam" id="PF13354">
    <property type="entry name" value="Beta-lactamase2"/>
    <property type="match status" value="1"/>
</dbReference>
<dbReference type="PROSITE" id="PS51318">
    <property type="entry name" value="TAT"/>
    <property type="match status" value="1"/>
</dbReference>
<comment type="similarity">
    <text evidence="1 6">Belongs to the class-A beta-lactamase family.</text>
</comment>
<comment type="catalytic activity">
    <reaction evidence="6">
        <text>a beta-lactam + H2O = a substituted beta-amino acid</text>
        <dbReference type="Rhea" id="RHEA:20401"/>
        <dbReference type="ChEBI" id="CHEBI:15377"/>
        <dbReference type="ChEBI" id="CHEBI:35627"/>
        <dbReference type="ChEBI" id="CHEBI:140347"/>
        <dbReference type="EC" id="3.5.2.6"/>
    </reaction>
</comment>
<comment type="caution">
    <text evidence="8">The sequence shown here is derived from an EMBL/GenBank/DDBJ whole genome shotgun (WGS) entry which is preliminary data.</text>
</comment>
<keyword evidence="4 6" id="KW-0378">Hydrolase</keyword>
<accession>A0ABP9J247</accession>
<dbReference type="PROSITE" id="PS00146">
    <property type="entry name" value="BETA_LACTAMASE_A"/>
    <property type="match status" value="1"/>
</dbReference>
<dbReference type="InterPro" id="IPR023650">
    <property type="entry name" value="Beta-lactam_class-A_AS"/>
</dbReference>
<dbReference type="Gene3D" id="3.40.710.10">
    <property type="entry name" value="DD-peptidase/beta-lactamase superfamily"/>
    <property type="match status" value="1"/>
</dbReference>
<evidence type="ECO:0000313" key="9">
    <source>
        <dbReference type="Proteomes" id="UP001501759"/>
    </source>
</evidence>
<dbReference type="PANTHER" id="PTHR35333:SF3">
    <property type="entry name" value="BETA-LACTAMASE-TYPE TRANSPEPTIDASE FOLD CONTAINING PROTEIN"/>
    <property type="match status" value="1"/>
</dbReference>
<name>A0ABP9J247_9ACTN</name>
<dbReference type="InterPro" id="IPR012338">
    <property type="entry name" value="Beta-lactam/transpept-like"/>
</dbReference>
<reference evidence="9" key="1">
    <citation type="journal article" date="2019" name="Int. J. Syst. Evol. Microbiol.">
        <title>The Global Catalogue of Microorganisms (GCM) 10K type strain sequencing project: providing services to taxonomists for standard genome sequencing and annotation.</title>
        <authorList>
            <consortium name="The Broad Institute Genomics Platform"/>
            <consortium name="The Broad Institute Genome Sequencing Center for Infectious Disease"/>
            <person name="Wu L."/>
            <person name="Ma J."/>
        </authorList>
    </citation>
    <scope>NUCLEOTIDE SEQUENCE [LARGE SCALE GENOMIC DNA]</scope>
    <source>
        <strain evidence="9">JCM 18409</strain>
    </source>
</reference>
<dbReference type="NCBIfam" id="NF033103">
    <property type="entry name" value="bla_class_A"/>
    <property type="match status" value="1"/>
</dbReference>
<gene>
    <name evidence="8" type="primary">bla</name>
    <name evidence="8" type="ORF">GCM10023335_43310</name>
</gene>
<sequence length="302" mass="32101">MPITRRSSLTALAGLAVTPIIGGGAPVANAVAGRAHTAAHQAFTALEREFDARLGVFAVDTGTSTIVAHRADERFAYASTYKALAAAAVLDQNRLEDLARIVHYAQDDLVDHSPITEQHVDTGMSLRALCDAAVRYSDNTAGNLLFDELNGPKGFQNALAALGDDTTQADRYEPALNEATPGDRRDTSTPRALAADLREFGLGDTLDAAERALLIDWLKRNTTGDNLIRAGVPGTWSIGDKTGSASHGTRNDIALAWPPHAAPVIIVVLSSRDAQDADYDDRLIARAAEVVVTALNQQIKPC</sequence>
<organism evidence="8 9">
    <name type="scientific">Streptomyces siamensis</name>
    <dbReference type="NCBI Taxonomy" id="1274986"/>
    <lineage>
        <taxon>Bacteria</taxon>
        <taxon>Bacillati</taxon>
        <taxon>Actinomycetota</taxon>
        <taxon>Actinomycetes</taxon>
        <taxon>Kitasatosporales</taxon>
        <taxon>Streptomycetaceae</taxon>
        <taxon>Streptomyces</taxon>
    </lineage>
</organism>
<evidence type="ECO:0000256" key="6">
    <source>
        <dbReference type="RuleBase" id="RU361140"/>
    </source>
</evidence>
<keyword evidence="5 6" id="KW-0046">Antibiotic resistance</keyword>
<dbReference type="RefSeq" id="WP_345651569.1">
    <property type="nucleotide sequence ID" value="NZ_BAABKB010000016.1"/>
</dbReference>
<dbReference type="InterPro" id="IPR000871">
    <property type="entry name" value="Beta-lactam_class-A"/>
</dbReference>
<evidence type="ECO:0000256" key="4">
    <source>
        <dbReference type="ARBA" id="ARBA00022801"/>
    </source>
</evidence>
<proteinExistence type="inferred from homology"/>
<dbReference type="EC" id="3.5.2.6" evidence="2 6"/>
<evidence type="ECO:0000256" key="2">
    <source>
        <dbReference type="ARBA" id="ARBA00012865"/>
    </source>
</evidence>
<evidence type="ECO:0000256" key="3">
    <source>
        <dbReference type="ARBA" id="ARBA00018879"/>
    </source>
</evidence>
<dbReference type="Proteomes" id="UP001501759">
    <property type="component" value="Unassembled WGS sequence"/>
</dbReference>
<evidence type="ECO:0000313" key="8">
    <source>
        <dbReference type="EMBL" id="GAA5017040.1"/>
    </source>
</evidence>
<keyword evidence="9" id="KW-1185">Reference proteome</keyword>
<dbReference type="EMBL" id="BAABKB010000016">
    <property type="protein sequence ID" value="GAA5017040.1"/>
    <property type="molecule type" value="Genomic_DNA"/>
</dbReference>
<evidence type="ECO:0000259" key="7">
    <source>
        <dbReference type="Pfam" id="PF13354"/>
    </source>
</evidence>
<protein>
    <recommendedName>
        <fullName evidence="3 6">Beta-lactamase</fullName>
        <ecNumber evidence="2 6">3.5.2.6</ecNumber>
    </recommendedName>
</protein>
<feature type="domain" description="Beta-lactamase class A catalytic" evidence="7">
    <location>
        <begin position="55"/>
        <end position="269"/>
    </location>
</feature>
<evidence type="ECO:0000256" key="1">
    <source>
        <dbReference type="ARBA" id="ARBA00009009"/>
    </source>
</evidence>
<dbReference type="InterPro" id="IPR006311">
    <property type="entry name" value="TAT_signal"/>
</dbReference>
<dbReference type="PRINTS" id="PR00118">
    <property type="entry name" value="BLACTAMASEA"/>
</dbReference>
<dbReference type="PANTHER" id="PTHR35333">
    <property type="entry name" value="BETA-LACTAMASE"/>
    <property type="match status" value="1"/>
</dbReference>